<dbReference type="AlphaFoldDB" id="T1FXZ8"/>
<dbReference type="InterPro" id="IPR036774">
    <property type="entry name" value="ERV/ALR_sulphydryl_oxid_sf"/>
</dbReference>
<reference evidence="14" key="1">
    <citation type="submission" date="2012-12" db="EMBL/GenBank/DDBJ databases">
        <authorList>
            <person name="Hellsten U."/>
            <person name="Grimwood J."/>
            <person name="Chapman J.A."/>
            <person name="Shapiro H."/>
            <person name="Aerts A."/>
            <person name="Otillar R.P."/>
            <person name="Terry A.Y."/>
            <person name="Boore J.L."/>
            <person name="Simakov O."/>
            <person name="Marletaz F."/>
            <person name="Cho S.-J."/>
            <person name="Edsinger-Gonzales E."/>
            <person name="Havlak P."/>
            <person name="Kuo D.-H."/>
            <person name="Larsson T."/>
            <person name="Lv J."/>
            <person name="Arendt D."/>
            <person name="Savage R."/>
            <person name="Osoegawa K."/>
            <person name="de Jong P."/>
            <person name="Lindberg D.R."/>
            <person name="Seaver E.C."/>
            <person name="Weisblat D.A."/>
            <person name="Putnam N.H."/>
            <person name="Grigoriev I.V."/>
            <person name="Rokhsar D.S."/>
        </authorList>
    </citation>
    <scope>NUCLEOTIDE SEQUENCE</scope>
</reference>
<evidence type="ECO:0000256" key="4">
    <source>
        <dbReference type="ARBA" id="ARBA00022827"/>
    </source>
</evidence>
<dbReference type="OMA" id="TWMCEAH"/>
<evidence type="ECO:0000259" key="11">
    <source>
        <dbReference type="PROSITE" id="PS51324"/>
    </source>
</evidence>
<dbReference type="eggNOG" id="KOG3355">
    <property type="taxonomic scope" value="Eukaryota"/>
</dbReference>
<dbReference type="GO" id="GO:0050660">
    <property type="term" value="F:flavin adenine dinucleotide binding"/>
    <property type="evidence" value="ECO:0000318"/>
    <property type="project" value="GO_Central"/>
</dbReference>
<evidence type="ECO:0000256" key="8">
    <source>
        <dbReference type="ARBA" id="ARBA00048864"/>
    </source>
</evidence>
<dbReference type="STRING" id="6412.T1FXZ8"/>
<dbReference type="OrthoDB" id="17199at2759"/>
<evidence type="ECO:0000256" key="2">
    <source>
        <dbReference type="ARBA" id="ARBA00004569"/>
    </source>
</evidence>
<comment type="subcellular location">
    <subcellularLocation>
        <location evidence="2">Mitochondrion intermembrane space</location>
    </subcellularLocation>
</comment>
<dbReference type="EC" id="1.8.3.2" evidence="9"/>
<dbReference type="SUPFAM" id="SSF69000">
    <property type="entry name" value="FAD-dependent thiol oxidase"/>
    <property type="match status" value="1"/>
</dbReference>
<dbReference type="PANTHER" id="PTHR12645:SF0">
    <property type="entry name" value="FAD-LINKED SULFHYDRYL OXIDASE ALR"/>
    <property type="match status" value="1"/>
</dbReference>
<name>T1FXZ8_HELRO</name>
<dbReference type="InParanoid" id="T1FXZ8"/>
<dbReference type="RefSeq" id="XP_009016016.1">
    <property type="nucleotide sequence ID" value="XM_009017768.1"/>
</dbReference>
<dbReference type="HOGENOM" id="CLU_070631_1_1_1"/>
<gene>
    <name evidence="13" type="primary">20213696</name>
    <name evidence="12" type="ORF">HELRODRAFT_64824</name>
</gene>
<feature type="region of interest" description="Disordered" evidence="10">
    <location>
        <begin position="33"/>
        <end position="56"/>
    </location>
</feature>
<evidence type="ECO:0000256" key="3">
    <source>
        <dbReference type="ARBA" id="ARBA00022630"/>
    </source>
</evidence>
<dbReference type="FunFam" id="1.20.120.310:FF:000003">
    <property type="entry name" value="Sulfhydryl oxidase"/>
    <property type="match status" value="1"/>
</dbReference>
<evidence type="ECO:0000313" key="12">
    <source>
        <dbReference type="EMBL" id="ESO06648.1"/>
    </source>
</evidence>
<dbReference type="GO" id="GO:0016971">
    <property type="term" value="F:flavin-dependent sulfhydryl oxidase activity"/>
    <property type="evidence" value="ECO:0000318"/>
    <property type="project" value="GO_Central"/>
</dbReference>
<organism evidence="13 14">
    <name type="scientific">Helobdella robusta</name>
    <name type="common">Californian leech</name>
    <dbReference type="NCBI Taxonomy" id="6412"/>
    <lineage>
        <taxon>Eukaryota</taxon>
        <taxon>Metazoa</taxon>
        <taxon>Spiralia</taxon>
        <taxon>Lophotrochozoa</taxon>
        <taxon>Annelida</taxon>
        <taxon>Clitellata</taxon>
        <taxon>Hirudinea</taxon>
        <taxon>Rhynchobdellida</taxon>
        <taxon>Glossiphoniidae</taxon>
        <taxon>Helobdella</taxon>
    </lineage>
</organism>
<accession>T1FXZ8</accession>
<dbReference type="Proteomes" id="UP000015101">
    <property type="component" value="Unassembled WGS sequence"/>
</dbReference>
<comment type="cofactor">
    <cofactor evidence="1 9">
        <name>FAD</name>
        <dbReference type="ChEBI" id="CHEBI:57692"/>
    </cofactor>
</comment>
<evidence type="ECO:0000256" key="9">
    <source>
        <dbReference type="RuleBase" id="RU371123"/>
    </source>
</evidence>
<evidence type="ECO:0000313" key="13">
    <source>
        <dbReference type="EnsemblMetazoa" id="HelroP64824"/>
    </source>
</evidence>
<dbReference type="KEGG" id="hro:HELRODRAFT_64824"/>
<evidence type="ECO:0000256" key="1">
    <source>
        <dbReference type="ARBA" id="ARBA00001974"/>
    </source>
</evidence>
<keyword evidence="6" id="KW-0496">Mitochondrion</keyword>
<evidence type="ECO:0000256" key="10">
    <source>
        <dbReference type="SAM" id="MobiDB-lite"/>
    </source>
</evidence>
<keyword evidence="5 9" id="KW-0560">Oxidoreductase</keyword>
<dbReference type="GO" id="GO:0005739">
    <property type="term" value="C:mitochondrion"/>
    <property type="evidence" value="ECO:0000318"/>
    <property type="project" value="GO_Central"/>
</dbReference>
<dbReference type="EMBL" id="AMQM01000665">
    <property type="status" value="NOT_ANNOTATED_CDS"/>
    <property type="molecule type" value="Genomic_DNA"/>
</dbReference>
<dbReference type="GeneID" id="20213696"/>
<proteinExistence type="predicted"/>
<evidence type="ECO:0000256" key="5">
    <source>
        <dbReference type="ARBA" id="ARBA00023002"/>
    </source>
</evidence>
<reference evidence="13" key="3">
    <citation type="submission" date="2015-06" db="UniProtKB">
        <authorList>
            <consortium name="EnsemblMetazoa"/>
        </authorList>
    </citation>
    <scope>IDENTIFICATION</scope>
</reference>
<dbReference type="Pfam" id="PF04777">
    <property type="entry name" value="Evr1_Alr"/>
    <property type="match status" value="1"/>
</dbReference>
<dbReference type="GO" id="GO:0005758">
    <property type="term" value="C:mitochondrial intermembrane space"/>
    <property type="evidence" value="ECO:0007669"/>
    <property type="project" value="UniProtKB-SubCell"/>
</dbReference>
<evidence type="ECO:0000313" key="14">
    <source>
        <dbReference type="Proteomes" id="UP000015101"/>
    </source>
</evidence>
<keyword evidence="7" id="KW-1015">Disulfide bond</keyword>
<dbReference type="PANTHER" id="PTHR12645">
    <property type="entry name" value="ALR/ERV"/>
    <property type="match status" value="1"/>
</dbReference>
<evidence type="ECO:0000256" key="7">
    <source>
        <dbReference type="ARBA" id="ARBA00023157"/>
    </source>
</evidence>
<dbReference type="FunCoup" id="T1FXZ8">
    <property type="interactions" value="1099"/>
</dbReference>
<dbReference type="Gene3D" id="1.20.120.310">
    <property type="entry name" value="ERV/ALR sulfhydryl oxidase domain"/>
    <property type="match status" value="1"/>
</dbReference>
<sequence>MTDKHRDVINEETPGLKTCRACSDFKSWMRKQMGRSEKASPLNSNTTNTNTDDCPPDKSELGINTWSFLHTMAAYYPEKPTTSQQADMKSFIHLFSKFYPCEHCAEDLREDLKKHEPEVTSNLTLSQWFCNLHNRVNLKLGKPQFDCRNVLKRWKDGWPDGKCD</sequence>
<dbReference type="EMBL" id="KB096324">
    <property type="protein sequence ID" value="ESO06648.1"/>
    <property type="molecule type" value="Genomic_DNA"/>
</dbReference>
<dbReference type="InterPro" id="IPR017905">
    <property type="entry name" value="ERV/ALR_sulphydryl_oxidase"/>
</dbReference>
<keyword evidence="14" id="KW-1185">Reference proteome</keyword>
<feature type="domain" description="ERV/ALR sulfhydryl oxidase" evidence="11">
    <location>
        <begin position="54"/>
        <end position="154"/>
    </location>
</feature>
<dbReference type="CTD" id="20213696"/>
<evidence type="ECO:0000256" key="6">
    <source>
        <dbReference type="ARBA" id="ARBA00023128"/>
    </source>
</evidence>
<keyword evidence="4 9" id="KW-0274">FAD</keyword>
<dbReference type="EnsemblMetazoa" id="HelroT64824">
    <property type="protein sequence ID" value="HelroP64824"/>
    <property type="gene ID" value="HelroG64824"/>
</dbReference>
<keyword evidence="3 9" id="KW-0285">Flavoprotein</keyword>
<dbReference type="PROSITE" id="PS51324">
    <property type="entry name" value="ERV_ALR"/>
    <property type="match status" value="1"/>
</dbReference>
<reference evidence="12 14" key="2">
    <citation type="journal article" date="2013" name="Nature">
        <title>Insights into bilaterian evolution from three spiralian genomes.</title>
        <authorList>
            <person name="Simakov O."/>
            <person name="Marletaz F."/>
            <person name="Cho S.J."/>
            <person name="Edsinger-Gonzales E."/>
            <person name="Havlak P."/>
            <person name="Hellsten U."/>
            <person name="Kuo D.H."/>
            <person name="Larsson T."/>
            <person name="Lv J."/>
            <person name="Arendt D."/>
            <person name="Savage R."/>
            <person name="Osoegawa K."/>
            <person name="de Jong P."/>
            <person name="Grimwood J."/>
            <person name="Chapman J.A."/>
            <person name="Shapiro H."/>
            <person name="Aerts A."/>
            <person name="Otillar R.P."/>
            <person name="Terry A.Y."/>
            <person name="Boore J.L."/>
            <person name="Grigoriev I.V."/>
            <person name="Lindberg D.R."/>
            <person name="Seaver E.C."/>
            <person name="Weisblat D.A."/>
            <person name="Putnam N.H."/>
            <person name="Rokhsar D.S."/>
        </authorList>
    </citation>
    <scope>NUCLEOTIDE SEQUENCE</scope>
</reference>
<dbReference type="InterPro" id="IPR039799">
    <property type="entry name" value="ALR/ERV"/>
</dbReference>
<comment type="catalytic activity">
    <reaction evidence="8 9">
        <text>2 R'C(R)SH + O2 = R'C(R)S-S(R)CR' + H2O2</text>
        <dbReference type="Rhea" id="RHEA:17357"/>
        <dbReference type="ChEBI" id="CHEBI:15379"/>
        <dbReference type="ChEBI" id="CHEBI:16240"/>
        <dbReference type="ChEBI" id="CHEBI:16520"/>
        <dbReference type="ChEBI" id="CHEBI:17412"/>
        <dbReference type="EC" id="1.8.3.2"/>
    </reaction>
</comment>
<protein>
    <recommendedName>
        <fullName evidence="9">Sulfhydryl oxidase</fullName>
        <ecNumber evidence="9">1.8.3.2</ecNumber>
    </recommendedName>
</protein>